<evidence type="ECO:0000313" key="3">
    <source>
        <dbReference type="EMBL" id="MFC5525875.1"/>
    </source>
</evidence>
<dbReference type="InterPro" id="IPR029068">
    <property type="entry name" value="Glyas_Bleomycin-R_OHBP_Dase"/>
</dbReference>
<dbReference type="Pfam" id="PF00903">
    <property type="entry name" value="Glyoxalase"/>
    <property type="match status" value="1"/>
</dbReference>
<comment type="caution">
    <text evidence="3">The sequence shown here is derived from an EMBL/GenBank/DDBJ whole genome shotgun (WGS) entry which is preliminary data.</text>
</comment>
<organism evidence="3 4">
    <name type="scientific">Rhodanobacter ginsengisoli</name>
    <dbReference type="NCBI Taxonomy" id="418646"/>
    <lineage>
        <taxon>Bacteria</taxon>
        <taxon>Pseudomonadati</taxon>
        <taxon>Pseudomonadota</taxon>
        <taxon>Gammaproteobacteria</taxon>
        <taxon>Lysobacterales</taxon>
        <taxon>Rhodanobacteraceae</taxon>
        <taxon>Rhodanobacter</taxon>
    </lineage>
</organism>
<feature type="signal peptide" evidence="1">
    <location>
        <begin position="1"/>
        <end position="21"/>
    </location>
</feature>
<keyword evidence="1" id="KW-0732">Signal</keyword>
<proteinExistence type="predicted"/>
<protein>
    <submittedName>
        <fullName evidence="3">VOC family protein</fullName>
    </submittedName>
</protein>
<dbReference type="PROSITE" id="PS51819">
    <property type="entry name" value="VOC"/>
    <property type="match status" value="1"/>
</dbReference>
<dbReference type="RefSeq" id="WP_377319371.1">
    <property type="nucleotide sequence ID" value="NZ_JBHSNF010000001.1"/>
</dbReference>
<dbReference type="Proteomes" id="UP001596114">
    <property type="component" value="Unassembled WGS sequence"/>
</dbReference>
<dbReference type="Gene3D" id="3.10.180.10">
    <property type="entry name" value="2,3-Dihydroxybiphenyl 1,2-Dioxygenase, domain 1"/>
    <property type="match status" value="1"/>
</dbReference>
<name>A0ABW0QMJ7_9GAMM</name>
<reference evidence="4" key="1">
    <citation type="journal article" date="2019" name="Int. J. Syst. Evol. Microbiol.">
        <title>The Global Catalogue of Microorganisms (GCM) 10K type strain sequencing project: providing services to taxonomists for standard genome sequencing and annotation.</title>
        <authorList>
            <consortium name="The Broad Institute Genomics Platform"/>
            <consortium name="The Broad Institute Genome Sequencing Center for Infectious Disease"/>
            <person name="Wu L."/>
            <person name="Ma J."/>
        </authorList>
    </citation>
    <scope>NUCLEOTIDE SEQUENCE [LARGE SCALE GENOMIC DNA]</scope>
    <source>
        <strain evidence="4">CGMCC 1.16619</strain>
    </source>
</reference>
<keyword evidence="4" id="KW-1185">Reference proteome</keyword>
<feature type="domain" description="VOC" evidence="2">
    <location>
        <begin position="32"/>
        <end position="156"/>
    </location>
</feature>
<dbReference type="InterPro" id="IPR004360">
    <property type="entry name" value="Glyas_Fos-R_dOase_dom"/>
</dbReference>
<dbReference type="EMBL" id="JBHSNF010000001">
    <property type="protein sequence ID" value="MFC5525875.1"/>
    <property type="molecule type" value="Genomic_DNA"/>
</dbReference>
<evidence type="ECO:0000313" key="4">
    <source>
        <dbReference type="Proteomes" id="UP001596114"/>
    </source>
</evidence>
<evidence type="ECO:0000259" key="2">
    <source>
        <dbReference type="PROSITE" id="PS51819"/>
    </source>
</evidence>
<gene>
    <name evidence="3" type="ORF">ACFPPA_08990</name>
</gene>
<accession>A0ABW0QMJ7</accession>
<sequence>MNKSFLSLLAFVMLGVVAAVAATSSRAAVIQDDDYVRIVVPDMAQAVTFFRDVLDCQLISPRLGLGDSHQGSRESRLLSCGAGSVIELSAAPAPATSSGSRRREPIRLISDDVAGAAQWLRREGVRVLGAPRTLKSGQTVVNFIAPWGLRLQLVSWQTNVTTAGP</sequence>
<dbReference type="SUPFAM" id="SSF54593">
    <property type="entry name" value="Glyoxalase/Bleomycin resistance protein/Dihydroxybiphenyl dioxygenase"/>
    <property type="match status" value="1"/>
</dbReference>
<evidence type="ECO:0000256" key="1">
    <source>
        <dbReference type="SAM" id="SignalP"/>
    </source>
</evidence>
<dbReference type="InterPro" id="IPR037523">
    <property type="entry name" value="VOC_core"/>
</dbReference>
<feature type="chain" id="PRO_5046321277" evidence="1">
    <location>
        <begin position="22"/>
        <end position="165"/>
    </location>
</feature>